<proteinExistence type="predicted"/>
<evidence type="ECO:0000313" key="1">
    <source>
        <dbReference type="EMBL" id="CAH3114012.1"/>
    </source>
</evidence>
<sequence length="169" mass="18974">MGAEESRRVPRNNNSLPDIISALYEQANNISQSSRRPSVTEFSQNPERYSGFILVVVLSTGKMAVMTRHEARAKAAQIKIISDNSESLNTDFFQSSSNSDNVLVFDPATGKIQARDRVVRNPYQRSGNFWETLQGSSTEEVLMFDPTTGKLVVRKQCWCYCSGNKSFVH</sequence>
<dbReference type="AlphaFoldDB" id="A0AAU9WGE6"/>
<name>A0AAU9WGE6_9CNID</name>
<gene>
    <name evidence="1" type="ORF">PMEA_00005997</name>
</gene>
<organism evidence="1 2">
    <name type="scientific">Pocillopora meandrina</name>
    <dbReference type="NCBI Taxonomy" id="46732"/>
    <lineage>
        <taxon>Eukaryota</taxon>
        <taxon>Metazoa</taxon>
        <taxon>Cnidaria</taxon>
        <taxon>Anthozoa</taxon>
        <taxon>Hexacorallia</taxon>
        <taxon>Scleractinia</taxon>
        <taxon>Astrocoeniina</taxon>
        <taxon>Pocilloporidae</taxon>
        <taxon>Pocillopora</taxon>
    </lineage>
</organism>
<reference evidence="1 2" key="1">
    <citation type="submission" date="2022-05" db="EMBL/GenBank/DDBJ databases">
        <authorList>
            <consortium name="Genoscope - CEA"/>
            <person name="William W."/>
        </authorList>
    </citation>
    <scope>NUCLEOTIDE SEQUENCE [LARGE SCALE GENOMIC DNA]</scope>
</reference>
<dbReference type="EMBL" id="CALNXJ010000014">
    <property type="protein sequence ID" value="CAH3114012.1"/>
    <property type="molecule type" value="Genomic_DNA"/>
</dbReference>
<protein>
    <submittedName>
        <fullName evidence="1">Uncharacterized protein</fullName>
    </submittedName>
</protein>
<keyword evidence="2" id="KW-1185">Reference proteome</keyword>
<comment type="caution">
    <text evidence="1">The sequence shown here is derived from an EMBL/GenBank/DDBJ whole genome shotgun (WGS) entry which is preliminary data.</text>
</comment>
<dbReference type="Proteomes" id="UP001159428">
    <property type="component" value="Unassembled WGS sequence"/>
</dbReference>
<feature type="non-terminal residue" evidence="1">
    <location>
        <position position="169"/>
    </location>
</feature>
<accession>A0AAU9WGE6</accession>
<evidence type="ECO:0000313" key="2">
    <source>
        <dbReference type="Proteomes" id="UP001159428"/>
    </source>
</evidence>